<dbReference type="GO" id="GO:0016887">
    <property type="term" value="F:ATP hydrolysis activity"/>
    <property type="evidence" value="ECO:0007669"/>
    <property type="project" value="InterPro"/>
</dbReference>
<feature type="non-terminal residue" evidence="2">
    <location>
        <position position="1"/>
    </location>
</feature>
<dbReference type="STRING" id="72004.ENSBMUP00000011305"/>
<dbReference type="Pfam" id="PF07728">
    <property type="entry name" value="AAA_5"/>
    <property type="match status" value="1"/>
</dbReference>
<feature type="domain" description="ATPase dynein-related AAA" evidence="1">
    <location>
        <begin position="25"/>
        <end position="180"/>
    </location>
</feature>
<feature type="non-terminal residue" evidence="2">
    <location>
        <position position="394"/>
    </location>
</feature>
<evidence type="ECO:0000313" key="3">
    <source>
        <dbReference type="Proteomes" id="UP000011080"/>
    </source>
</evidence>
<dbReference type="Proteomes" id="UP000011080">
    <property type="component" value="Unassembled WGS sequence"/>
</dbReference>
<dbReference type="InterPro" id="IPR039891">
    <property type="entry name" value="VWA8"/>
</dbReference>
<dbReference type="PANTHER" id="PTHR21610">
    <property type="entry name" value="VON WILLEBRAND FACTOR A DOMAIN-CONTAINING PROTEIN 8"/>
    <property type="match status" value="1"/>
</dbReference>
<dbReference type="SUPFAM" id="SSF52540">
    <property type="entry name" value="P-loop containing nucleoside triphosphate hydrolases"/>
    <property type="match status" value="1"/>
</dbReference>
<dbReference type="FunFam" id="3.40.50.300:FF:000587">
    <property type="entry name" value="von Willebrand factor A domain containing 8"/>
    <property type="match status" value="1"/>
</dbReference>
<dbReference type="AlphaFoldDB" id="L8HL54"/>
<name>L8HL54_9CETA</name>
<proteinExistence type="predicted"/>
<dbReference type="InterPro" id="IPR027417">
    <property type="entry name" value="P-loop_NTPase"/>
</dbReference>
<reference evidence="2 3" key="1">
    <citation type="journal article" date="2012" name="Nat. Genet.">
        <title>The yak genome and adaptation to life at high altitude.</title>
        <authorList>
            <person name="Qiu Q."/>
            <person name="Zhang G."/>
            <person name="Ma T."/>
            <person name="Qian W."/>
            <person name="Wang J."/>
            <person name="Ye Z."/>
            <person name="Cao C."/>
            <person name="Hu Q."/>
            <person name="Kim J."/>
            <person name="Larkin D.M."/>
            <person name="Auvil L."/>
            <person name="Capitanu B."/>
            <person name="Ma J."/>
            <person name="Lewin H.A."/>
            <person name="Qian X."/>
            <person name="Lang Y."/>
            <person name="Zhou R."/>
            <person name="Wang L."/>
            <person name="Wang K."/>
            <person name="Xia J."/>
            <person name="Liao S."/>
            <person name="Pan S."/>
            <person name="Lu X."/>
            <person name="Hou H."/>
            <person name="Wang Y."/>
            <person name="Zang X."/>
            <person name="Yin Y."/>
            <person name="Ma H."/>
            <person name="Zhang J."/>
            <person name="Wang Z."/>
            <person name="Zhang Y."/>
            <person name="Zhang D."/>
            <person name="Yonezawa T."/>
            <person name="Hasegawa M."/>
            <person name="Zhong Y."/>
            <person name="Liu W."/>
            <person name="Zhang Y."/>
            <person name="Huang Z."/>
            <person name="Zhang S."/>
            <person name="Long R."/>
            <person name="Yang H."/>
            <person name="Wang J."/>
            <person name="Lenstra J.A."/>
            <person name="Cooper D.N."/>
            <person name="Wu Y."/>
            <person name="Wang J."/>
            <person name="Shi P."/>
            <person name="Wang J."/>
            <person name="Liu J."/>
        </authorList>
    </citation>
    <scope>NUCLEOTIDE SEQUENCE [LARGE SCALE GENOMIC DNA]</scope>
    <source>
        <strain evidence="3">yakQH1</strain>
    </source>
</reference>
<dbReference type="GO" id="GO:0005737">
    <property type="term" value="C:cytoplasm"/>
    <property type="evidence" value="ECO:0007669"/>
    <property type="project" value="TreeGrafter"/>
</dbReference>
<dbReference type="Gene3D" id="3.40.50.300">
    <property type="entry name" value="P-loop containing nucleotide triphosphate hydrolases"/>
    <property type="match status" value="2"/>
</dbReference>
<accession>L8HL54</accession>
<dbReference type="PANTHER" id="PTHR21610:SF9">
    <property type="entry name" value="VON WILLEBRAND FACTOR A DOMAIN-CONTAINING PROTEIN 8"/>
    <property type="match status" value="1"/>
</dbReference>
<sequence>VSDSLAQSVIQHLRWIMQKDLLGQDVFLIGPPGPLRRSIAMQYLELTKKEVEYIALSRDTTETDLKQRREIRAGTAFYIDQAIRAATEGRTLILEGLEKAERNVLPVLNNLLENREMQLEDGRFLMSAERYDKLLQDHTKTELDAWKIVRVNENFRVIALGLPVPRYSGNPLDPPLRSRFQARDIYYLPFKDQLKLLYSVGANVPTEKVSQLLSFATTLCSQESSTLGLPDFPLDSLPAAVQILDSFPMMSIQHALQWLYPYTVLLGHEGKMAVQGVLKRFELEDSRRSVLPEKIVRVERTTENNVFQASVTIRIAEKEVTIKVPAGTRPLSQPCTSDHFIQTWSHKQLLAEMMQSHMVKDICLIGGKGCGKTVIAKNFADTLGYNIEPIMLYQ</sequence>
<dbReference type="InterPro" id="IPR011704">
    <property type="entry name" value="ATPase_dyneun-rel_AAA"/>
</dbReference>
<evidence type="ECO:0000259" key="1">
    <source>
        <dbReference type="Pfam" id="PF07728"/>
    </source>
</evidence>
<dbReference type="GO" id="GO:0005524">
    <property type="term" value="F:ATP binding"/>
    <property type="evidence" value="ECO:0007669"/>
    <property type="project" value="InterPro"/>
</dbReference>
<evidence type="ECO:0000313" key="2">
    <source>
        <dbReference type="EMBL" id="ELR44603.1"/>
    </source>
</evidence>
<organism evidence="2 3">
    <name type="scientific">Bos mutus</name>
    <name type="common">wild yak</name>
    <dbReference type="NCBI Taxonomy" id="72004"/>
    <lineage>
        <taxon>Eukaryota</taxon>
        <taxon>Metazoa</taxon>
        <taxon>Chordata</taxon>
        <taxon>Craniata</taxon>
        <taxon>Vertebrata</taxon>
        <taxon>Euteleostomi</taxon>
        <taxon>Mammalia</taxon>
        <taxon>Eutheria</taxon>
        <taxon>Laurasiatheria</taxon>
        <taxon>Artiodactyla</taxon>
        <taxon>Ruminantia</taxon>
        <taxon>Pecora</taxon>
        <taxon>Bovidae</taxon>
        <taxon>Bovinae</taxon>
        <taxon>Bos</taxon>
    </lineage>
</organism>
<gene>
    <name evidence="2" type="ORF">M91_05344</name>
</gene>
<protein>
    <recommendedName>
        <fullName evidence="1">ATPase dynein-related AAA domain-containing protein</fullName>
    </recommendedName>
</protein>
<dbReference type="EMBL" id="JH886501">
    <property type="protein sequence ID" value="ELR44603.1"/>
    <property type="molecule type" value="Genomic_DNA"/>
</dbReference>